<dbReference type="OrthoDB" id="7269831at2"/>
<comment type="caution">
    <text evidence="1">The sequence shown here is derived from an EMBL/GenBank/DDBJ whole genome shotgun (WGS) entry which is preliminary data.</text>
</comment>
<name>A0A4R5QGS2_9PROT</name>
<protein>
    <submittedName>
        <fullName evidence="1">Uncharacterized protein</fullName>
    </submittedName>
</protein>
<keyword evidence="2" id="KW-1185">Reference proteome</keyword>
<dbReference type="AlphaFoldDB" id="A0A4R5QGS2"/>
<sequence length="122" mass="13622">MTLTLVSSGDDRARAIRDHLLPLVRRDGSQEVQRDAVRLISLRIGPWSIVHWTPFNELASGEASSPGYRHALERQQAAPSLPYGMEVSRDGTKLLGILWADDGSWDIVSFQRGPWEKDALSL</sequence>
<gene>
    <name evidence="1" type="ORF">E2C06_11510</name>
</gene>
<dbReference type="Proteomes" id="UP000295096">
    <property type="component" value="Unassembled WGS sequence"/>
</dbReference>
<proteinExistence type="predicted"/>
<evidence type="ECO:0000313" key="1">
    <source>
        <dbReference type="EMBL" id="TDH62490.1"/>
    </source>
</evidence>
<reference evidence="1 2" key="1">
    <citation type="journal article" date="2016" name="J. Microbiol.">
        <title>Dankookia rubra gen. nov., sp. nov., an alphaproteobacterium isolated from sediment of a shallow stream.</title>
        <authorList>
            <person name="Kim W.H."/>
            <person name="Kim D.H."/>
            <person name="Kang K."/>
            <person name="Ahn T.Y."/>
        </authorList>
    </citation>
    <scope>NUCLEOTIDE SEQUENCE [LARGE SCALE GENOMIC DNA]</scope>
    <source>
        <strain evidence="1 2">JCM30602</strain>
    </source>
</reference>
<dbReference type="RefSeq" id="WP_133288753.1">
    <property type="nucleotide sequence ID" value="NZ_SMSJ01000011.1"/>
</dbReference>
<evidence type="ECO:0000313" key="2">
    <source>
        <dbReference type="Proteomes" id="UP000295096"/>
    </source>
</evidence>
<organism evidence="1 2">
    <name type="scientific">Dankookia rubra</name>
    <dbReference type="NCBI Taxonomy" id="1442381"/>
    <lineage>
        <taxon>Bacteria</taxon>
        <taxon>Pseudomonadati</taxon>
        <taxon>Pseudomonadota</taxon>
        <taxon>Alphaproteobacteria</taxon>
        <taxon>Acetobacterales</taxon>
        <taxon>Roseomonadaceae</taxon>
        <taxon>Dankookia</taxon>
    </lineage>
</organism>
<accession>A0A4R5QGS2</accession>
<dbReference type="EMBL" id="SMSJ01000011">
    <property type="protein sequence ID" value="TDH62490.1"/>
    <property type="molecule type" value="Genomic_DNA"/>
</dbReference>